<dbReference type="AlphaFoldDB" id="A0A0G3WIC7"/>
<proteinExistence type="predicted"/>
<organism evidence="1 2">
    <name type="scientific">Endomicrobium proavitum</name>
    <dbReference type="NCBI Taxonomy" id="1408281"/>
    <lineage>
        <taxon>Bacteria</taxon>
        <taxon>Pseudomonadati</taxon>
        <taxon>Elusimicrobiota</taxon>
        <taxon>Endomicrobiia</taxon>
        <taxon>Endomicrobiales</taxon>
        <taxon>Endomicrobiaceae</taxon>
        <taxon>Endomicrobium</taxon>
    </lineage>
</organism>
<reference evidence="1 2" key="1">
    <citation type="submission" date="2014-09" db="EMBL/GenBank/DDBJ databases">
        <title>Complete genome sequence of Endomicrobium proavitum.</title>
        <authorList>
            <person name="Zheng H."/>
        </authorList>
    </citation>
    <scope>NUCLEOTIDE SEQUENCE [LARGE SCALE GENOMIC DNA]</scope>
    <source>
        <strain evidence="1 2">Rsa215</strain>
    </source>
</reference>
<evidence type="ECO:0008006" key="3">
    <source>
        <dbReference type="Google" id="ProtNLM"/>
    </source>
</evidence>
<protein>
    <recommendedName>
        <fullName evidence="3">Lipoprotein</fullName>
    </recommendedName>
</protein>
<gene>
    <name evidence="1" type="ORF">Epro_0243</name>
</gene>
<dbReference type="KEGG" id="epo:Epro_0243"/>
<evidence type="ECO:0000313" key="2">
    <source>
        <dbReference type="Proteomes" id="UP000035337"/>
    </source>
</evidence>
<evidence type="ECO:0000313" key="1">
    <source>
        <dbReference type="EMBL" id="AKL97622.1"/>
    </source>
</evidence>
<dbReference type="Proteomes" id="UP000035337">
    <property type="component" value="Chromosome"/>
</dbReference>
<dbReference type="OrthoDB" id="9769023at2"/>
<dbReference type="RefSeq" id="WP_052569838.1">
    <property type="nucleotide sequence ID" value="NZ_CP009498.1"/>
</dbReference>
<sequence length="483" mass="54333">MLKGFFKTIKAHSPVTALLFISIMFIFGGCASNMTSYYSDLRKVIDKQDYAAAAKLVDKSKSVYGDKNILLYYLDYGTVQHFARNFDQSSKSFESAKNKFEENYTKSISAGAASMVFNDTALPYYGEDFERVYISVFESLNYVLSGEDNESVVEARQTDSLFKTFGAQSNYKNFYKDDGFIRYFMGLIYENAGYLNDAHISYYAALKAYKNGVVKIAPPQDLINDAYNSALALGFSDRAAEIKSSYPQAVKKNAPKGYGECIIIDYNGFIPKKIDNVIEFAFFDIWPYVSQTKIDDEAEAKEFQTAKSVTLSAFAKDYVKVAFPVYQDIPNEIKNFIVVTDVVADDGRVKKSYMAQDMSALAKKVLDDQKAKTYVKTLARAAVKYVTGKAVSKVVQDSTSSEGWGALTQIVFNVANSLSETADKRGWNTLPANILMSRFYLPEGENKITIKFRNADAEIVEEREFVVNINSERKNFIYLRSGK</sequence>
<dbReference type="PROSITE" id="PS51257">
    <property type="entry name" value="PROKAR_LIPOPROTEIN"/>
    <property type="match status" value="1"/>
</dbReference>
<dbReference type="PATRIC" id="fig|1408281.3.peg.252"/>
<keyword evidence="2" id="KW-1185">Reference proteome</keyword>
<dbReference type="STRING" id="1408281.Epro_0243"/>
<dbReference type="EMBL" id="CP009498">
    <property type="protein sequence ID" value="AKL97622.1"/>
    <property type="molecule type" value="Genomic_DNA"/>
</dbReference>
<name>A0A0G3WIC7_9BACT</name>
<accession>A0A0G3WIC7</accession>